<evidence type="ECO:0000313" key="7">
    <source>
        <dbReference type="EMBL" id="RXN21913.1"/>
    </source>
</evidence>
<keyword evidence="4" id="KW-0175">Coiled coil</keyword>
<dbReference type="Pfam" id="PF02191">
    <property type="entry name" value="OLF"/>
    <property type="match status" value="1"/>
</dbReference>
<proteinExistence type="predicted"/>
<dbReference type="SUPFAM" id="SSF50998">
    <property type="entry name" value="Quinoprotein alcohol dehydrogenase-like"/>
    <property type="match status" value="1"/>
</dbReference>
<accession>A0A498MQ26</accession>
<dbReference type="PANTHER" id="PTHR23192:SF31">
    <property type="entry name" value="OLFACTOMEDIN-4-LIKE"/>
    <property type="match status" value="1"/>
</dbReference>
<feature type="coiled-coil region" evidence="4">
    <location>
        <begin position="59"/>
        <end position="93"/>
    </location>
</feature>
<comment type="caution">
    <text evidence="7">The sequence shown here is derived from an EMBL/GenBank/DDBJ whole genome shotgun (WGS) entry which is preliminary data.</text>
</comment>
<dbReference type="EMBL" id="QBIY01012605">
    <property type="protein sequence ID" value="RXN21913.1"/>
    <property type="molecule type" value="Genomic_DNA"/>
</dbReference>
<evidence type="ECO:0000256" key="3">
    <source>
        <dbReference type="PROSITE-ProRule" id="PRU00446"/>
    </source>
</evidence>
<keyword evidence="8" id="KW-1185">Reference proteome</keyword>
<feature type="chain" id="PRO_5019724330" evidence="5">
    <location>
        <begin position="32"/>
        <end position="464"/>
    </location>
</feature>
<evidence type="ECO:0000256" key="4">
    <source>
        <dbReference type="SAM" id="Coils"/>
    </source>
</evidence>
<sequence length="464" mass="53568">MLVMQISSLSVHSVIMFVYLLLLTVTVTVQAQRVPGQQKTDSCLCKINSSLWTFPAFRFEDVTRQVQICEDALNEFEEKVRNTNAELPKMEATLQNISARLKAFDYLYTSGLYSALHLRQLSQELEQIHQSVNETHTQNPNKETHNLLIELNKAKNDVQRMYRDDFFNLETMKKRLRELNNRAQSCKVIPNDFRSSCHKHIMTRISSPSITKLNSISKSYISGAWGRDALLSSKERYWEHFLVSGHKHGNTIRMYNSREDFMTNNNYKDEEIAPSYSHENAVQGSGTILYNNTVFYQCYSTAEICSFDITTHATKRVQLAGAGIDNKFPFCYYSCHDWTDIDLEADRDAVWVIYATEENHGNIVVSRLDPLELNITHTWKTHLFKRSVTNTFMVCGVLYATRYVSTYQEEVFYAFDTTTGQEVNTLSLPFEKVSAGIANLNYNPVDGRLYMYNDGYLLAYDTFN</sequence>
<name>A0A498MQ26_LABRO</name>
<dbReference type="InterPro" id="IPR003112">
    <property type="entry name" value="Olfac-like_dom"/>
</dbReference>
<keyword evidence="5" id="KW-0732">Signal</keyword>
<dbReference type="GO" id="GO:0005615">
    <property type="term" value="C:extracellular space"/>
    <property type="evidence" value="ECO:0007669"/>
    <property type="project" value="TreeGrafter"/>
</dbReference>
<feature type="domain" description="Olfactomedin-like" evidence="6">
    <location>
        <begin position="196"/>
        <end position="464"/>
    </location>
</feature>
<dbReference type="SMART" id="SM00284">
    <property type="entry name" value="OLF"/>
    <property type="match status" value="1"/>
</dbReference>
<evidence type="ECO:0000256" key="1">
    <source>
        <dbReference type="ARBA" id="ARBA00004613"/>
    </source>
</evidence>
<dbReference type="AlphaFoldDB" id="A0A498MQ26"/>
<comment type="subcellular location">
    <subcellularLocation>
        <location evidence="1">Secreted</location>
    </subcellularLocation>
</comment>
<evidence type="ECO:0000313" key="8">
    <source>
        <dbReference type="Proteomes" id="UP000290572"/>
    </source>
</evidence>
<evidence type="ECO:0000259" key="6">
    <source>
        <dbReference type="PROSITE" id="PS51132"/>
    </source>
</evidence>
<dbReference type="InterPro" id="IPR011047">
    <property type="entry name" value="Quinoprotein_ADH-like_sf"/>
</dbReference>
<feature type="signal peptide" evidence="5">
    <location>
        <begin position="1"/>
        <end position="31"/>
    </location>
</feature>
<evidence type="ECO:0000256" key="5">
    <source>
        <dbReference type="SAM" id="SignalP"/>
    </source>
</evidence>
<dbReference type="InterPro" id="IPR050605">
    <property type="entry name" value="Olfactomedin-like_domain"/>
</dbReference>
<dbReference type="Proteomes" id="UP000290572">
    <property type="component" value="Unassembled WGS sequence"/>
</dbReference>
<dbReference type="PROSITE" id="PS51132">
    <property type="entry name" value="OLF"/>
    <property type="match status" value="1"/>
</dbReference>
<dbReference type="GO" id="GO:0007165">
    <property type="term" value="P:signal transduction"/>
    <property type="evidence" value="ECO:0007669"/>
    <property type="project" value="TreeGrafter"/>
</dbReference>
<keyword evidence="2" id="KW-0964">Secreted</keyword>
<comment type="caution">
    <text evidence="3">Lacks conserved residue(s) required for the propagation of feature annotation.</text>
</comment>
<evidence type="ECO:0000256" key="2">
    <source>
        <dbReference type="ARBA" id="ARBA00022525"/>
    </source>
</evidence>
<organism evidence="7 8">
    <name type="scientific">Labeo rohita</name>
    <name type="common">Indian major carp</name>
    <name type="synonym">Cyprinus rohita</name>
    <dbReference type="NCBI Taxonomy" id="84645"/>
    <lineage>
        <taxon>Eukaryota</taxon>
        <taxon>Metazoa</taxon>
        <taxon>Chordata</taxon>
        <taxon>Craniata</taxon>
        <taxon>Vertebrata</taxon>
        <taxon>Euteleostomi</taxon>
        <taxon>Actinopterygii</taxon>
        <taxon>Neopterygii</taxon>
        <taxon>Teleostei</taxon>
        <taxon>Ostariophysi</taxon>
        <taxon>Cypriniformes</taxon>
        <taxon>Cyprinidae</taxon>
        <taxon>Labeoninae</taxon>
        <taxon>Labeonini</taxon>
        <taxon>Labeo</taxon>
    </lineage>
</organism>
<dbReference type="PANTHER" id="PTHR23192">
    <property type="entry name" value="OLFACTOMEDIN-RELATED"/>
    <property type="match status" value="1"/>
</dbReference>
<reference evidence="7 8" key="1">
    <citation type="submission" date="2018-03" db="EMBL/GenBank/DDBJ databases">
        <title>Draft genome sequence of Rohu Carp (Labeo rohita).</title>
        <authorList>
            <person name="Das P."/>
            <person name="Kushwaha B."/>
            <person name="Joshi C.G."/>
            <person name="Kumar D."/>
            <person name="Nagpure N.S."/>
            <person name="Sahoo L."/>
            <person name="Das S.P."/>
            <person name="Bit A."/>
            <person name="Patnaik S."/>
            <person name="Meher P.K."/>
            <person name="Jayasankar P."/>
            <person name="Koringa P.G."/>
            <person name="Patel N.V."/>
            <person name="Hinsu A.T."/>
            <person name="Kumar R."/>
            <person name="Pandey M."/>
            <person name="Agarwal S."/>
            <person name="Srivastava S."/>
            <person name="Singh M."/>
            <person name="Iquebal M.A."/>
            <person name="Jaiswal S."/>
            <person name="Angadi U.B."/>
            <person name="Kumar N."/>
            <person name="Raza M."/>
            <person name="Shah T.M."/>
            <person name="Rai A."/>
            <person name="Jena J.K."/>
        </authorList>
    </citation>
    <scope>NUCLEOTIDE SEQUENCE [LARGE SCALE GENOMIC DNA]</scope>
    <source>
        <strain evidence="7">DASCIFA01</strain>
        <tissue evidence="7">Testis</tissue>
    </source>
</reference>
<protein>
    <submittedName>
        <fullName evidence="7">Olfactomedin-4-like protein</fullName>
    </submittedName>
</protein>
<gene>
    <name evidence="7" type="ORF">ROHU_023797</name>
</gene>